<organism evidence="1 2">
    <name type="scientific">Dallia pectoralis</name>
    <name type="common">Alaska blackfish</name>
    <dbReference type="NCBI Taxonomy" id="75939"/>
    <lineage>
        <taxon>Eukaryota</taxon>
        <taxon>Metazoa</taxon>
        <taxon>Chordata</taxon>
        <taxon>Craniata</taxon>
        <taxon>Vertebrata</taxon>
        <taxon>Euteleostomi</taxon>
        <taxon>Actinopterygii</taxon>
        <taxon>Neopterygii</taxon>
        <taxon>Teleostei</taxon>
        <taxon>Protacanthopterygii</taxon>
        <taxon>Esociformes</taxon>
        <taxon>Umbridae</taxon>
        <taxon>Dallia</taxon>
    </lineage>
</organism>
<protein>
    <submittedName>
        <fullName evidence="1">Uncharacterized protein</fullName>
    </submittedName>
</protein>
<evidence type="ECO:0000313" key="2">
    <source>
        <dbReference type="Proteomes" id="UP001157502"/>
    </source>
</evidence>
<sequence length="85" mass="9603">MYARGIVDMFPKLLDPYSKDGYEHFYDGESGSGYLAWRFKTIQRNSASSQSKRPHQLTGGGPSARRDASFKPEITLSNARRPYPS</sequence>
<dbReference type="Proteomes" id="UP001157502">
    <property type="component" value="Chromosome 3"/>
</dbReference>
<dbReference type="EMBL" id="CM055730">
    <property type="protein sequence ID" value="KAJ8014492.1"/>
    <property type="molecule type" value="Genomic_DNA"/>
</dbReference>
<evidence type="ECO:0000313" key="1">
    <source>
        <dbReference type="EMBL" id="KAJ8014492.1"/>
    </source>
</evidence>
<gene>
    <name evidence="1" type="ORF">DPEC_G00040790</name>
</gene>
<comment type="caution">
    <text evidence="1">The sequence shown here is derived from an EMBL/GenBank/DDBJ whole genome shotgun (WGS) entry which is preliminary data.</text>
</comment>
<reference evidence="1" key="1">
    <citation type="submission" date="2021-05" db="EMBL/GenBank/DDBJ databases">
        <authorList>
            <person name="Pan Q."/>
            <person name="Jouanno E."/>
            <person name="Zahm M."/>
            <person name="Klopp C."/>
            <person name="Cabau C."/>
            <person name="Louis A."/>
            <person name="Berthelot C."/>
            <person name="Parey E."/>
            <person name="Roest Crollius H."/>
            <person name="Montfort J."/>
            <person name="Robinson-Rechavi M."/>
            <person name="Bouchez O."/>
            <person name="Lampietro C."/>
            <person name="Lopez Roques C."/>
            <person name="Donnadieu C."/>
            <person name="Postlethwait J."/>
            <person name="Bobe J."/>
            <person name="Dillon D."/>
            <person name="Chandos A."/>
            <person name="von Hippel F."/>
            <person name="Guiguen Y."/>
        </authorList>
    </citation>
    <scope>NUCLEOTIDE SEQUENCE</scope>
    <source>
        <strain evidence="1">YG-Jan2019</strain>
    </source>
</reference>
<name>A0ACC2HEW4_DALPE</name>
<accession>A0ACC2HEW4</accession>
<keyword evidence="2" id="KW-1185">Reference proteome</keyword>
<proteinExistence type="predicted"/>